<dbReference type="InParanoid" id="A0A2T3AQI4"/>
<dbReference type="GeneID" id="36569372"/>
<keyword evidence="3" id="KW-1185">Reference proteome</keyword>
<sequence length="538" mass="59316">MSESNKPVSMGFKLFPPPSKPNNPSRKPSTRRQNGPLGRPSTDGRQSSLGGRQTPQTGRESPIAVPSAVHHGAGRSNTSSSETPTLVRGNSNPFRQSIAKTGLHSSPPRGEEPVMRSIFPRYNPDLPLEHQQYFPTQASPTHIPREIINRRPYSPNHTDGRSPLQSPGILGINAGSFPRGISEDPVMEPSSNEEMKQLWKVVNGWRVQQSEGRTFCMRMSSAAEEPVHTLSSATHPFYTLRLNPTSTSAQMTMLRHDPNKTPKRGASSSRSSSASSSSKPDAGIEVLGTTLEETARRFPPNDGLVALLYPRAASKMVIELANNANPRTNFEQVVAAAEHECGRLVWDEDSRRYYLVHPAVSTPFVVSIFSSPAWSKVEYVLEHEQLPRNLARLVRDGAGSGSLEVDTGVAAKIDCFYIVDVAVCALMLVAIEEEKKKNIERFEAPPVVAPPSPGAKSSKAVKGKGRRDKETRIEEFEMDLESQESSMKDRKERQEKVPGFCGLLWMLVKCLVWSLTMLFKATAKVIIVLSKCLTRKKS</sequence>
<feature type="region of interest" description="Disordered" evidence="1">
    <location>
        <begin position="449"/>
        <end position="474"/>
    </location>
</feature>
<protein>
    <recommendedName>
        <fullName evidence="4">Acetylserotonin methytransferase-like protein</fullName>
    </recommendedName>
</protein>
<feature type="region of interest" description="Disordered" evidence="1">
    <location>
        <begin position="255"/>
        <end position="283"/>
    </location>
</feature>
<accession>A0A2T3AQI4</accession>
<evidence type="ECO:0000313" key="3">
    <source>
        <dbReference type="Proteomes" id="UP000241818"/>
    </source>
</evidence>
<dbReference type="OrthoDB" id="5383338at2759"/>
<dbReference type="Proteomes" id="UP000241818">
    <property type="component" value="Unassembled WGS sequence"/>
</dbReference>
<evidence type="ECO:0000313" key="2">
    <source>
        <dbReference type="EMBL" id="PSS08531.1"/>
    </source>
</evidence>
<feature type="compositionally biased region" description="Polar residues" evidence="1">
    <location>
        <begin position="75"/>
        <end position="99"/>
    </location>
</feature>
<evidence type="ECO:0000256" key="1">
    <source>
        <dbReference type="SAM" id="MobiDB-lite"/>
    </source>
</evidence>
<organism evidence="2 3">
    <name type="scientific">Amorphotheca resinae ATCC 22711</name>
    <dbReference type="NCBI Taxonomy" id="857342"/>
    <lineage>
        <taxon>Eukaryota</taxon>
        <taxon>Fungi</taxon>
        <taxon>Dikarya</taxon>
        <taxon>Ascomycota</taxon>
        <taxon>Pezizomycotina</taxon>
        <taxon>Leotiomycetes</taxon>
        <taxon>Helotiales</taxon>
        <taxon>Amorphothecaceae</taxon>
        <taxon>Amorphotheca</taxon>
    </lineage>
</organism>
<dbReference type="STRING" id="857342.A0A2T3AQI4"/>
<gene>
    <name evidence="2" type="ORF">M430DRAFT_109604</name>
</gene>
<evidence type="ECO:0008006" key="4">
    <source>
        <dbReference type="Google" id="ProtNLM"/>
    </source>
</evidence>
<dbReference type="EMBL" id="KZ679018">
    <property type="protein sequence ID" value="PSS08531.1"/>
    <property type="molecule type" value="Genomic_DNA"/>
</dbReference>
<dbReference type="RefSeq" id="XP_024716929.1">
    <property type="nucleotide sequence ID" value="XM_024861291.1"/>
</dbReference>
<reference evidence="2 3" key="1">
    <citation type="journal article" date="2018" name="New Phytol.">
        <title>Comparative genomics and transcriptomics depict ericoid mycorrhizal fungi as versatile saprotrophs and plant mutualists.</title>
        <authorList>
            <person name="Martino E."/>
            <person name="Morin E."/>
            <person name="Grelet G.A."/>
            <person name="Kuo A."/>
            <person name="Kohler A."/>
            <person name="Daghino S."/>
            <person name="Barry K.W."/>
            <person name="Cichocki N."/>
            <person name="Clum A."/>
            <person name="Dockter R.B."/>
            <person name="Hainaut M."/>
            <person name="Kuo R.C."/>
            <person name="LaButti K."/>
            <person name="Lindahl B.D."/>
            <person name="Lindquist E.A."/>
            <person name="Lipzen A."/>
            <person name="Khouja H.R."/>
            <person name="Magnuson J."/>
            <person name="Murat C."/>
            <person name="Ohm R.A."/>
            <person name="Singer S.W."/>
            <person name="Spatafora J.W."/>
            <person name="Wang M."/>
            <person name="Veneault-Fourrey C."/>
            <person name="Henrissat B."/>
            <person name="Grigoriev I.V."/>
            <person name="Martin F.M."/>
            <person name="Perotto S."/>
        </authorList>
    </citation>
    <scope>NUCLEOTIDE SEQUENCE [LARGE SCALE GENOMIC DNA]</scope>
    <source>
        <strain evidence="2 3">ATCC 22711</strain>
    </source>
</reference>
<dbReference type="AlphaFoldDB" id="A0A2T3AQI4"/>
<proteinExistence type="predicted"/>
<feature type="compositionally biased region" description="Polar residues" evidence="1">
    <location>
        <begin position="43"/>
        <end position="59"/>
    </location>
</feature>
<feature type="compositionally biased region" description="Low complexity" evidence="1">
    <location>
        <begin position="266"/>
        <end position="278"/>
    </location>
</feature>
<name>A0A2T3AQI4_AMORE</name>
<feature type="region of interest" description="Disordered" evidence="1">
    <location>
        <begin position="1"/>
        <end position="113"/>
    </location>
</feature>